<name>A0ACC0AD90_CATRO</name>
<keyword evidence="2" id="KW-1185">Reference proteome</keyword>
<dbReference type="Proteomes" id="UP001060085">
    <property type="component" value="Linkage Group LG06"/>
</dbReference>
<reference evidence="2" key="1">
    <citation type="journal article" date="2023" name="Nat. Plants">
        <title>Single-cell RNA sequencing provides a high-resolution roadmap for understanding the multicellular compartmentation of specialized metabolism.</title>
        <authorList>
            <person name="Sun S."/>
            <person name="Shen X."/>
            <person name="Li Y."/>
            <person name="Li Y."/>
            <person name="Wang S."/>
            <person name="Li R."/>
            <person name="Zhang H."/>
            <person name="Shen G."/>
            <person name="Guo B."/>
            <person name="Wei J."/>
            <person name="Xu J."/>
            <person name="St-Pierre B."/>
            <person name="Chen S."/>
            <person name="Sun C."/>
        </authorList>
    </citation>
    <scope>NUCLEOTIDE SEQUENCE [LARGE SCALE GENOMIC DNA]</scope>
</reference>
<protein>
    <submittedName>
        <fullName evidence="1">Uncharacterized protein</fullName>
    </submittedName>
</protein>
<proteinExistence type="predicted"/>
<comment type="caution">
    <text evidence="1">The sequence shown here is derived from an EMBL/GenBank/DDBJ whole genome shotgun (WGS) entry which is preliminary data.</text>
</comment>
<evidence type="ECO:0000313" key="2">
    <source>
        <dbReference type="Proteomes" id="UP001060085"/>
    </source>
</evidence>
<sequence length="485" mass="55485">METQKKDEETTLDGGGRLITVVELPLEVGSGAFNLEKTVCSHGLFMMAPNYWDPQSKTLQRPLRLSLDFDHPDYQTSLTVRISQPFDSPQTLNIQVFGTDSLSHQHRHCLLDQVRRMLRLSEEDDRNVKEFQEIYGEAKEKEFGRVFRSPALFEDMVKCILLCNCQWSRTLSMSRALCELQWELQNPISAPKVDHFIPKTPARKESKRKHRVMNCPTNLTNRFLEAKTLQEEVSISNRNDDDAKDCFQVQLAGDLSPEFVKLDKSCDPCQRTTEVVTTMSCSPSSQSSEGSEPYYQSRIGNFPSPKELASVDETFLAKRCNLGYRASRVLKFAQDVVEGKIRLKELEEACRIPCVSNYDKILDQLKAINGFGPFTCANVLMCMGFYHIIPTDTETIRHLKQVHAKNSTIKTVQKEVEEIYGKYAPFQFLAYWSEVWQFYEEWFGKSSEMDPSCYKLITAANMKQKQKKNGANKRTKTSVTDSSAG</sequence>
<evidence type="ECO:0000313" key="1">
    <source>
        <dbReference type="EMBL" id="KAI5658235.1"/>
    </source>
</evidence>
<dbReference type="EMBL" id="CM044706">
    <property type="protein sequence ID" value="KAI5658235.1"/>
    <property type="molecule type" value="Genomic_DNA"/>
</dbReference>
<gene>
    <name evidence="1" type="ORF">M9H77_27028</name>
</gene>
<accession>A0ACC0AD90</accession>
<organism evidence="1 2">
    <name type="scientific">Catharanthus roseus</name>
    <name type="common">Madagascar periwinkle</name>
    <name type="synonym">Vinca rosea</name>
    <dbReference type="NCBI Taxonomy" id="4058"/>
    <lineage>
        <taxon>Eukaryota</taxon>
        <taxon>Viridiplantae</taxon>
        <taxon>Streptophyta</taxon>
        <taxon>Embryophyta</taxon>
        <taxon>Tracheophyta</taxon>
        <taxon>Spermatophyta</taxon>
        <taxon>Magnoliopsida</taxon>
        <taxon>eudicotyledons</taxon>
        <taxon>Gunneridae</taxon>
        <taxon>Pentapetalae</taxon>
        <taxon>asterids</taxon>
        <taxon>lamiids</taxon>
        <taxon>Gentianales</taxon>
        <taxon>Apocynaceae</taxon>
        <taxon>Rauvolfioideae</taxon>
        <taxon>Vinceae</taxon>
        <taxon>Catharanthinae</taxon>
        <taxon>Catharanthus</taxon>
    </lineage>
</organism>